<gene>
    <name evidence="1" type="ORF">ThimaDRAFT_3998</name>
</gene>
<dbReference type="RefSeq" id="WP_007194870.1">
    <property type="nucleotide sequence ID" value="NZ_AFWV01000015.1"/>
</dbReference>
<keyword evidence="2" id="KW-1185">Reference proteome</keyword>
<protein>
    <submittedName>
        <fullName evidence="1">Uncharacterized protein</fullName>
    </submittedName>
</protein>
<evidence type="ECO:0000313" key="1">
    <source>
        <dbReference type="EMBL" id="EGV16628.1"/>
    </source>
</evidence>
<organism evidence="1 2">
    <name type="scientific">Thiocapsa marina 5811</name>
    <dbReference type="NCBI Taxonomy" id="768671"/>
    <lineage>
        <taxon>Bacteria</taxon>
        <taxon>Pseudomonadati</taxon>
        <taxon>Pseudomonadota</taxon>
        <taxon>Gammaproteobacteria</taxon>
        <taxon>Chromatiales</taxon>
        <taxon>Chromatiaceae</taxon>
        <taxon>Thiocapsa</taxon>
    </lineage>
</organism>
<accession>F9UGE5</accession>
<evidence type="ECO:0000313" key="2">
    <source>
        <dbReference type="Proteomes" id="UP000005459"/>
    </source>
</evidence>
<dbReference type="OrthoDB" id="5783290at2"/>
<sequence length="174" mass="19417">MSALPVTYLEIVGPLIDTAREILERGESLSPFAFVGNLTTGETFPVLLSTATDEEKDGAAAMIRRLAELHEADFIFMIMEAWSLPPSKVGQFREIIEEYGSIGASPYRIDVASFALETRHGLWVTQIPIEPKDASETQRTFGRPQFQHFTDAKGRFVDLLPVKDGERAAHRTLH</sequence>
<proteinExistence type="predicted"/>
<name>F9UGE5_9GAMM</name>
<reference evidence="1 2" key="1">
    <citation type="submission" date="2011-06" db="EMBL/GenBank/DDBJ databases">
        <title>The draft genome of Thiocapsa marina 5811.</title>
        <authorList>
            <consortium name="US DOE Joint Genome Institute (JGI-PGF)"/>
            <person name="Lucas S."/>
            <person name="Han J."/>
            <person name="Cheng J.-F."/>
            <person name="Goodwin L."/>
            <person name="Pitluck S."/>
            <person name="Peters L."/>
            <person name="Land M.L."/>
            <person name="Hauser L."/>
            <person name="Vogl K."/>
            <person name="Liu Z."/>
            <person name="Imhoff J."/>
            <person name="Thiel V."/>
            <person name="Frigaard N.-U."/>
            <person name="Bryant D."/>
            <person name="Woyke T.J."/>
        </authorList>
    </citation>
    <scope>NUCLEOTIDE SEQUENCE [LARGE SCALE GENOMIC DNA]</scope>
    <source>
        <strain evidence="1 2">5811</strain>
    </source>
</reference>
<dbReference type="EMBL" id="AFWV01000015">
    <property type="protein sequence ID" value="EGV16628.1"/>
    <property type="molecule type" value="Genomic_DNA"/>
</dbReference>
<dbReference type="AlphaFoldDB" id="F9UGE5"/>
<dbReference type="eggNOG" id="COG0821">
    <property type="taxonomic scope" value="Bacteria"/>
</dbReference>
<dbReference type="Proteomes" id="UP000005459">
    <property type="component" value="Unassembled WGS sequence"/>
</dbReference>
<dbReference type="STRING" id="768671.ThimaDRAFT_3998"/>